<reference evidence="16" key="1">
    <citation type="journal article" date="2014" name="Int. J. Syst. Evol. Microbiol.">
        <title>Complete genome sequence of Corynebacterium casei LMG S-19264T (=DSM 44701T), isolated from a smear-ripened cheese.</title>
        <authorList>
            <consortium name="US DOE Joint Genome Institute (JGI-PGF)"/>
            <person name="Walter F."/>
            <person name="Albersmeier A."/>
            <person name="Kalinowski J."/>
            <person name="Ruckert C."/>
        </authorList>
    </citation>
    <scope>NUCLEOTIDE SEQUENCE</scope>
    <source>
        <strain evidence="16">KCTC 22169</strain>
    </source>
</reference>
<dbReference type="PROSITE" id="PS00211">
    <property type="entry name" value="ABC_TRANSPORTER_1"/>
    <property type="match status" value="1"/>
</dbReference>
<evidence type="ECO:0000256" key="1">
    <source>
        <dbReference type="ARBA" id="ARBA00004651"/>
    </source>
</evidence>
<dbReference type="SMART" id="SM00382">
    <property type="entry name" value="AAA"/>
    <property type="match status" value="1"/>
</dbReference>
<dbReference type="EMBL" id="BMXR01000002">
    <property type="protein sequence ID" value="GGX43362.1"/>
    <property type="molecule type" value="Genomic_DNA"/>
</dbReference>
<feature type="transmembrane region" description="Helical" evidence="13">
    <location>
        <begin position="20"/>
        <end position="38"/>
    </location>
</feature>
<evidence type="ECO:0000256" key="6">
    <source>
        <dbReference type="ARBA" id="ARBA00022692"/>
    </source>
</evidence>
<keyword evidence="9 13" id="KW-1133">Transmembrane helix</keyword>
<feature type="transmembrane region" description="Helical" evidence="13">
    <location>
        <begin position="58"/>
        <end position="77"/>
    </location>
</feature>
<dbReference type="PROSITE" id="PS50929">
    <property type="entry name" value="ABC_TM1F"/>
    <property type="match status" value="1"/>
</dbReference>
<dbReference type="Pfam" id="PF00005">
    <property type="entry name" value="ABC_tran"/>
    <property type="match status" value="1"/>
</dbReference>
<gene>
    <name evidence="16" type="ORF">GCM10007392_07620</name>
</gene>
<dbReference type="SUPFAM" id="SSF90123">
    <property type="entry name" value="ABC transporter transmembrane region"/>
    <property type="match status" value="1"/>
</dbReference>
<evidence type="ECO:0000256" key="11">
    <source>
        <dbReference type="ARBA" id="ARBA00034018"/>
    </source>
</evidence>
<evidence type="ECO:0000256" key="2">
    <source>
        <dbReference type="ARBA" id="ARBA00006526"/>
    </source>
</evidence>
<organism evidence="16 17">
    <name type="scientific">Saccharospirillum salsuginis</name>
    <dbReference type="NCBI Taxonomy" id="418750"/>
    <lineage>
        <taxon>Bacteria</taxon>
        <taxon>Pseudomonadati</taxon>
        <taxon>Pseudomonadota</taxon>
        <taxon>Gammaproteobacteria</taxon>
        <taxon>Oceanospirillales</taxon>
        <taxon>Saccharospirillaceae</taxon>
        <taxon>Saccharospirillum</taxon>
    </lineage>
</organism>
<evidence type="ECO:0000313" key="16">
    <source>
        <dbReference type="EMBL" id="GGX43362.1"/>
    </source>
</evidence>
<dbReference type="GO" id="GO:0005886">
    <property type="term" value="C:plasma membrane"/>
    <property type="evidence" value="ECO:0007669"/>
    <property type="project" value="UniProtKB-SubCell"/>
</dbReference>
<accession>A0A918K138</accession>
<name>A0A918K138_9GAMM</name>
<evidence type="ECO:0000256" key="12">
    <source>
        <dbReference type="ARBA" id="ARBA00074518"/>
    </source>
</evidence>
<keyword evidence="5" id="KW-1003">Cell membrane</keyword>
<dbReference type="PANTHER" id="PTHR43394">
    <property type="entry name" value="ATP-DEPENDENT PERMEASE MDL1, MITOCHONDRIAL"/>
    <property type="match status" value="1"/>
</dbReference>
<keyword evidence="17" id="KW-1185">Reference proteome</keyword>
<dbReference type="InterPro" id="IPR003439">
    <property type="entry name" value="ABC_transporter-like_ATP-bd"/>
</dbReference>
<evidence type="ECO:0000256" key="3">
    <source>
        <dbReference type="ARBA" id="ARBA00012191"/>
    </source>
</evidence>
<evidence type="ECO:0000313" key="17">
    <source>
        <dbReference type="Proteomes" id="UP000626148"/>
    </source>
</evidence>
<evidence type="ECO:0000256" key="10">
    <source>
        <dbReference type="ARBA" id="ARBA00023136"/>
    </source>
</evidence>
<dbReference type="FunFam" id="1.20.1560.10:FF:000011">
    <property type="entry name" value="Multidrug ABC transporter ATP-binding protein"/>
    <property type="match status" value="1"/>
</dbReference>
<keyword evidence="4" id="KW-0813">Transport</keyword>
<dbReference type="PANTHER" id="PTHR43394:SF1">
    <property type="entry name" value="ATP-BINDING CASSETTE SUB-FAMILY B MEMBER 10, MITOCHONDRIAL"/>
    <property type="match status" value="1"/>
</dbReference>
<comment type="subcellular location">
    <subcellularLocation>
        <location evidence="1">Cell membrane</location>
        <topology evidence="1">Multi-pass membrane protein</topology>
    </subcellularLocation>
</comment>
<evidence type="ECO:0000256" key="4">
    <source>
        <dbReference type="ARBA" id="ARBA00022448"/>
    </source>
</evidence>
<dbReference type="InterPro" id="IPR011527">
    <property type="entry name" value="ABC1_TM_dom"/>
</dbReference>
<keyword evidence="8" id="KW-0067">ATP-binding</keyword>
<sequence>MSVFWQLRWFFKEEWRRYSIAVLALVVVGLAVLVPPWITGRVVDAIAAGTLTLERLFINVGIVIGIAVLSYVMRVIWRVALFGASYSLANRLRRDLYRHLTTQSPRFFQKHKTGDLMARATNDIQAVEMTAGEAVLALFDGALTGILVLTVLVTQISWELTLIALMPWPIVGYFMWRFGQELHESFRLAQARFSDLNDKVQESVSGIRLVRAFGREGIEDDQFNAIAREANRANRMVARTDSKYDPAISLAVGMSFFLSVGGGAWFIVHDQMTVGELTSFTLYLGFMIWPMFAVGWMLNLVERGQAAYDRIDELMHTEPDIADHGTFEDKTAPELDISVHEFRHQPDGDATLTDILITVGAGELIGLVGPTGAGKTTLLDLILRLQQGPDVDIALGGHRLSEFTLANLRRHLACVPQTPFLFTATLAENIALGRPDASRDDIERVARIAQVHDDILRFPDDYDTLVGERGVTLSGGQKQRVAIARALLLDAPVLILDDALSAVDVRTEQSILAHLKAERAGRTTLIACHRLTAIEDADQILVLEHGHCVERGTHRSLLAAGGWYRRTYDYQQLERAVEDGR</sequence>
<proteinExistence type="inferred from homology"/>
<evidence type="ECO:0000256" key="8">
    <source>
        <dbReference type="ARBA" id="ARBA00022840"/>
    </source>
</evidence>
<feature type="domain" description="ABC transporter" evidence="14">
    <location>
        <begin position="337"/>
        <end position="570"/>
    </location>
</feature>
<feature type="domain" description="ABC transmembrane type-1" evidence="15">
    <location>
        <begin position="20"/>
        <end position="303"/>
    </location>
</feature>
<dbReference type="InterPro" id="IPR027417">
    <property type="entry name" value="P-loop_NTPase"/>
</dbReference>
<dbReference type="Gene3D" id="1.20.1560.10">
    <property type="entry name" value="ABC transporter type 1, transmembrane domain"/>
    <property type="match status" value="1"/>
</dbReference>
<dbReference type="CDD" id="cd18541">
    <property type="entry name" value="ABC_6TM_TmrB_like"/>
    <property type="match status" value="1"/>
</dbReference>
<feature type="transmembrane region" description="Helical" evidence="13">
    <location>
        <begin position="160"/>
        <end position="178"/>
    </location>
</feature>
<evidence type="ECO:0000259" key="14">
    <source>
        <dbReference type="PROSITE" id="PS50893"/>
    </source>
</evidence>
<dbReference type="AlphaFoldDB" id="A0A918K138"/>
<feature type="transmembrane region" description="Helical" evidence="13">
    <location>
        <begin position="134"/>
        <end position="154"/>
    </location>
</feature>
<dbReference type="Gene3D" id="3.40.50.300">
    <property type="entry name" value="P-loop containing nucleotide triphosphate hydrolases"/>
    <property type="match status" value="1"/>
</dbReference>
<evidence type="ECO:0000256" key="13">
    <source>
        <dbReference type="SAM" id="Phobius"/>
    </source>
</evidence>
<evidence type="ECO:0000256" key="9">
    <source>
        <dbReference type="ARBA" id="ARBA00022989"/>
    </source>
</evidence>
<comment type="caution">
    <text evidence="16">The sequence shown here is derived from an EMBL/GenBank/DDBJ whole genome shotgun (WGS) entry which is preliminary data.</text>
</comment>
<feature type="transmembrane region" description="Helical" evidence="13">
    <location>
        <begin position="247"/>
        <end position="268"/>
    </location>
</feature>
<dbReference type="InterPro" id="IPR039421">
    <property type="entry name" value="Type_1_exporter"/>
</dbReference>
<comment type="catalytic activity">
    <reaction evidence="11">
        <text>ATP + H2O + xenobioticSide 1 = ADP + phosphate + xenobioticSide 2.</text>
        <dbReference type="EC" id="7.6.2.2"/>
    </reaction>
</comment>
<dbReference type="GO" id="GO:0015421">
    <property type="term" value="F:ABC-type oligopeptide transporter activity"/>
    <property type="evidence" value="ECO:0007669"/>
    <property type="project" value="TreeGrafter"/>
</dbReference>
<dbReference type="FunFam" id="3.40.50.300:FF:000221">
    <property type="entry name" value="Multidrug ABC transporter ATP-binding protein"/>
    <property type="match status" value="1"/>
</dbReference>
<reference evidence="16" key="2">
    <citation type="submission" date="2020-09" db="EMBL/GenBank/DDBJ databases">
        <authorList>
            <person name="Sun Q."/>
            <person name="Kim S."/>
        </authorList>
    </citation>
    <scope>NUCLEOTIDE SEQUENCE</scope>
    <source>
        <strain evidence="16">KCTC 22169</strain>
    </source>
</reference>
<comment type="similarity">
    <text evidence="2">Belongs to the ABC transporter superfamily. Drug exporter-2 (TC 3.A.1.117) family.</text>
</comment>
<dbReference type="Pfam" id="PF00664">
    <property type="entry name" value="ABC_membrane"/>
    <property type="match status" value="1"/>
</dbReference>
<dbReference type="GO" id="GO:0016887">
    <property type="term" value="F:ATP hydrolysis activity"/>
    <property type="evidence" value="ECO:0007669"/>
    <property type="project" value="InterPro"/>
</dbReference>
<dbReference type="RefSeq" id="WP_189607169.1">
    <property type="nucleotide sequence ID" value="NZ_BMXR01000002.1"/>
</dbReference>
<dbReference type="GO" id="GO:0005524">
    <property type="term" value="F:ATP binding"/>
    <property type="evidence" value="ECO:0007669"/>
    <property type="project" value="UniProtKB-KW"/>
</dbReference>
<evidence type="ECO:0000256" key="7">
    <source>
        <dbReference type="ARBA" id="ARBA00022741"/>
    </source>
</evidence>
<feature type="transmembrane region" description="Helical" evidence="13">
    <location>
        <begin position="280"/>
        <end position="301"/>
    </location>
</feature>
<keyword evidence="10 13" id="KW-0472">Membrane</keyword>
<dbReference type="Proteomes" id="UP000626148">
    <property type="component" value="Unassembled WGS sequence"/>
</dbReference>
<keyword evidence="6 13" id="KW-0812">Transmembrane</keyword>
<dbReference type="InterPro" id="IPR036640">
    <property type="entry name" value="ABC1_TM_sf"/>
</dbReference>
<evidence type="ECO:0000259" key="15">
    <source>
        <dbReference type="PROSITE" id="PS50929"/>
    </source>
</evidence>
<dbReference type="GO" id="GO:0008559">
    <property type="term" value="F:ABC-type xenobiotic transporter activity"/>
    <property type="evidence" value="ECO:0007669"/>
    <property type="project" value="UniProtKB-EC"/>
</dbReference>
<dbReference type="SUPFAM" id="SSF52540">
    <property type="entry name" value="P-loop containing nucleoside triphosphate hydrolases"/>
    <property type="match status" value="1"/>
</dbReference>
<protein>
    <recommendedName>
        <fullName evidence="12">Multidrug resistance-like ATP-binding protein MdlA</fullName>
        <ecNumber evidence="3">7.6.2.2</ecNumber>
    </recommendedName>
</protein>
<dbReference type="InterPro" id="IPR003593">
    <property type="entry name" value="AAA+_ATPase"/>
</dbReference>
<dbReference type="InterPro" id="IPR017871">
    <property type="entry name" value="ABC_transporter-like_CS"/>
</dbReference>
<dbReference type="PROSITE" id="PS50893">
    <property type="entry name" value="ABC_TRANSPORTER_2"/>
    <property type="match status" value="1"/>
</dbReference>
<dbReference type="EC" id="7.6.2.2" evidence="3"/>
<evidence type="ECO:0000256" key="5">
    <source>
        <dbReference type="ARBA" id="ARBA00022475"/>
    </source>
</evidence>
<keyword evidence="7" id="KW-0547">Nucleotide-binding</keyword>